<dbReference type="RefSeq" id="WP_162445696.1">
    <property type="nucleotide sequence ID" value="NZ_CP048222.1"/>
</dbReference>
<dbReference type="PANTHER" id="PTHR37833:SF1">
    <property type="entry name" value="SIGNAL PEPTIDE PROTEIN"/>
    <property type="match status" value="1"/>
</dbReference>
<keyword evidence="1" id="KW-0732">Signal</keyword>
<accession>A0A6C0GQ56</accession>
<dbReference type="Gene3D" id="2.60.40.10">
    <property type="entry name" value="Immunoglobulins"/>
    <property type="match status" value="1"/>
</dbReference>
<dbReference type="InterPro" id="IPR011467">
    <property type="entry name" value="DUF1573"/>
</dbReference>
<proteinExistence type="predicted"/>
<dbReference type="InterPro" id="IPR013783">
    <property type="entry name" value="Ig-like_fold"/>
</dbReference>
<dbReference type="EMBL" id="CP048222">
    <property type="protein sequence ID" value="QHT69712.1"/>
    <property type="molecule type" value="Genomic_DNA"/>
</dbReference>
<feature type="chain" id="PRO_5025550639" evidence="1">
    <location>
        <begin position="23"/>
        <end position="137"/>
    </location>
</feature>
<dbReference type="AlphaFoldDB" id="A0A6C0GQ56"/>
<evidence type="ECO:0000313" key="2">
    <source>
        <dbReference type="EMBL" id="QHT69712.1"/>
    </source>
</evidence>
<evidence type="ECO:0000313" key="3">
    <source>
        <dbReference type="Proteomes" id="UP000480178"/>
    </source>
</evidence>
<keyword evidence="3" id="KW-1185">Reference proteome</keyword>
<dbReference type="PANTHER" id="PTHR37833">
    <property type="entry name" value="LIPOPROTEIN-RELATED"/>
    <property type="match status" value="1"/>
</dbReference>
<protein>
    <submittedName>
        <fullName evidence="2">DUF1573 domain-containing protein</fullName>
    </submittedName>
</protein>
<feature type="signal peptide" evidence="1">
    <location>
        <begin position="1"/>
        <end position="22"/>
    </location>
</feature>
<dbReference type="Proteomes" id="UP000480178">
    <property type="component" value="Chromosome"/>
</dbReference>
<dbReference type="Pfam" id="PF07610">
    <property type="entry name" value="DUF1573"/>
    <property type="match status" value="1"/>
</dbReference>
<sequence>MKKLLFTLSLLGLLLSAGLSHGQNVVPVASASPAKAAVINFKATTHDFGKIKMGAPVTAEFTFTNTGNAPLSITSVAPSCGCTVSSYTQEPVLPGKKGFIKATYNAKNPGVFNKSIAVTANTTAQNMQLFIKGEVVN</sequence>
<evidence type="ECO:0000256" key="1">
    <source>
        <dbReference type="SAM" id="SignalP"/>
    </source>
</evidence>
<gene>
    <name evidence="2" type="ORF">GXP67_25225</name>
</gene>
<organism evidence="2 3">
    <name type="scientific">Rhodocytophaga rosea</name>
    <dbReference type="NCBI Taxonomy" id="2704465"/>
    <lineage>
        <taxon>Bacteria</taxon>
        <taxon>Pseudomonadati</taxon>
        <taxon>Bacteroidota</taxon>
        <taxon>Cytophagia</taxon>
        <taxon>Cytophagales</taxon>
        <taxon>Rhodocytophagaceae</taxon>
        <taxon>Rhodocytophaga</taxon>
    </lineage>
</organism>
<name>A0A6C0GQ56_9BACT</name>
<reference evidence="2 3" key="1">
    <citation type="submission" date="2020-01" db="EMBL/GenBank/DDBJ databases">
        <authorList>
            <person name="Kim M.K."/>
        </authorList>
    </citation>
    <scope>NUCLEOTIDE SEQUENCE [LARGE SCALE GENOMIC DNA]</scope>
    <source>
        <strain evidence="2 3">172606-1</strain>
    </source>
</reference>
<dbReference type="KEGG" id="rhoz:GXP67_25225"/>